<dbReference type="AlphaFoldDB" id="A0A1F7YWA9"/>
<dbReference type="Proteomes" id="UP000178870">
    <property type="component" value="Unassembled WGS sequence"/>
</dbReference>
<reference evidence="1 2" key="1">
    <citation type="journal article" date="2016" name="Nat. Commun.">
        <title>Thousands of microbial genomes shed light on interconnected biogeochemical processes in an aquifer system.</title>
        <authorList>
            <person name="Anantharaman K."/>
            <person name="Brown C.T."/>
            <person name="Hug L.A."/>
            <person name="Sharon I."/>
            <person name="Castelle C.J."/>
            <person name="Probst A.J."/>
            <person name="Thomas B.C."/>
            <person name="Singh A."/>
            <person name="Wilkins M.J."/>
            <person name="Karaoz U."/>
            <person name="Brodie E.L."/>
            <person name="Williams K.H."/>
            <person name="Hubbard S.S."/>
            <person name="Banfield J.F."/>
        </authorList>
    </citation>
    <scope>NUCLEOTIDE SEQUENCE [LARGE SCALE GENOMIC DNA]</scope>
</reference>
<comment type="caution">
    <text evidence="1">The sequence shown here is derived from an EMBL/GenBank/DDBJ whole genome shotgun (WGS) entry which is preliminary data.</text>
</comment>
<protein>
    <submittedName>
        <fullName evidence="1">Uncharacterized protein</fullName>
    </submittedName>
</protein>
<organism evidence="1 2">
    <name type="scientific">Candidatus Woesebacteria bacterium RIFCSPHIGHO2_01_FULL_44_21</name>
    <dbReference type="NCBI Taxonomy" id="1802503"/>
    <lineage>
        <taxon>Bacteria</taxon>
        <taxon>Candidatus Woeseibacteriota</taxon>
    </lineage>
</organism>
<name>A0A1F7YWA9_9BACT</name>
<proteinExistence type="predicted"/>
<evidence type="ECO:0000313" key="1">
    <source>
        <dbReference type="EMBL" id="OGM31632.1"/>
    </source>
</evidence>
<sequence length="82" mass="9403">MPRVEQGEVARMGALPYQRYEVVDLRDYCADCPDGFGFEPDAAGEFIEFKASEARHVNNFYERLWKREEAIQQKAVSEGTAI</sequence>
<gene>
    <name evidence="1" type="ORF">A2803_00540</name>
</gene>
<evidence type="ECO:0000313" key="2">
    <source>
        <dbReference type="Proteomes" id="UP000178870"/>
    </source>
</evidence>
<dbReference type="EMBL" id="MGGP01000023">
    <property type="protein sequence ID" value="OGM31632.1"/>
    <property type="molecule type" value="Genomic_DNA"/>
</dbReference>
<accession>A0A1F7YWA9</accession>